<evidence type="ECO:0000313" key="1">
    <source>
        <dbReference type="EMBL" id="QIP36771.1"/>
    </source>
</evidence>
<dbReference type="RefSeq" id="WP_166498174.1">
    <property type="nucleotide sequence ID" value="NZ_CP050139.1"/>
</dbReference>
<organism evidence="1 2">
    <name type="scientific">Komagataeibacter rhaeticus</name>
    <dbReference type="NCBI Taxonomy" id="215221"/>
    <lineage>
        <taxon>Bacteria</taxon>
        <taxon>Pseudomonadati</taxon>
        <taxon>Pseudomonadota</taxon>
        <taxon>Alphaproteobacteria</taxon>
        <taxon>Acetobacterales</taxon>
        <taxon>Acetobacteraceae</taxon>
        <taxon>Komagataeibacter</taxon>
    </lineage>
</organism>
<name>A0A858JIK9_9PROT</name>
<proteinExistence type="predicted"/>
<dbReference type="Proteomes" id="UP000502533">
    <property type="component" value="Chromosome"/>
</dbReference>
<reference evidence="1 2" key="1">
    <citation type="submission" date="2020-03" db="EMBL/GenBank/DDBJ databases">
        <title>Isolation of cellulose-producing strains, genome characterization and application of the synthesized cellulose films as an economical and sustainable material for piezoelectric sensor construction.</title>
        <authorList>
            <person name="Mangayil R.K."/>
        </authorList>
    </citation>
    <scope>NUCLEOTIDE SEQUENCE [LARGE SCALE GENOMIC DNA]</scope>
    <source>
        <strain evidence="1 2">ENS 9a1a</strain>
    </source>
</reference>
<dbReference type="KEGG" id="kre:GWK63_16275"/>
<dbReference type="EMBL" id="CP050139">
    <property type="protein sequence ID" value="QIP36771.1"/>
    <property type="molecule type" value="Genomic_DNA"/>
</dbReference>
<gene>
    <name evidence="1" type="ORF">GWK63_16275</name>
</gene>
<protein>
    <submittedName>
        <fullName evidence="1">Uncharacterized protein</fullName>
    </submittedName>
</protein>
<accession>A0A858JIK9</accession>
<sequence length="473" mass="55517">MILREEVLNYLLEIQDGETIPPTNLENIIIDFETQSKNLETRDLTQAAITDLGDVPDKLNNFTLLTPDQILELARRFGWTINALTQWDIHNTNFKIWIECILASVAIWDFNGDFWRAVYPRLAEPAKALQGCAVVIHDRVPKTFVPSQAPIWEQEHERGLWEADRTENWKQLFEMAQAFPQLPFLDGGARQALLALRFFDWLRIIRLADRTDSWIRTHFMLESLSLADALRVAIACRNKYVHFTVIERVTRRETRILSPEENRYLRNLLIILSKDKINWPHWLEIFNKYPVRAAHMQIAIGQALAHVDQRACQDYVYSISLDNDSVENQECVERCLSVFKRSTTRARRCILWRCAFECWQNWNFGIEKNNNLTAISRSALDYAVVGWLVEGEEKKTLSDIERSFEKKFRTFELQWHKSETAVTSGFFRLLSQYQIKRHAIDQSVNDLYWLPKSIVYTPEAVDSDFTRAKYSYD</sequence>
<dbReference type="GeneID" id="85023711"/>
<evidence type="ECO:0000313" key="2">
    <source>
        <dbReference type="Proteomes" id="UP000502533"/>
    </source>
</evidence>
<keyword evidence="2" id="KW-1185">Reference proteome</keyword>
<dbReference type="AlphaFoldDB" id="A0A858JIK9"/>